<gene>
    <name evidence="2" type="ORF">HF295_00580</name>
</gene>
<dbReference type="PROSITE" id="PS51482">
    <property type="entry name" value="DEGV"/>
    <property type="match status" value="1"/>
</dbReference>
<evidence type="ECO:0000256" key="1">
    <source>
        <dbReference type="ARBA" id="ARBA00023121"/>
    </source>
</evidence>
<dbReference type="NCBIfam" id="TIGR00762">
    <property type="entry name" value="DegV"/>
    <property type="match status" value="1"/>
</dbReference>
<dbReference type="AlphaFoldDB" id="A0A7L6MZL6"/>
<dbReference type="PANTHER" id="PTHR33434:SF2">
    <property type="entry name" value="FATTY ACID-BINDING PROTEIN TM_1468"/>
    <property type="match status" value="1"/>
</dbReference>
<dbReference type="PANTHER" id="PTHR33434">
    <property type="entry name" value="DEGV DOMAIN-CONTAINING PROTEIN DR_1986-RELATED"/>
    <property type="match status" value="1"/>
</dbReference>
<protein>
    <submittedName>
        <fullName evidence="2">DegV family protein</fullName>
    </submittedName>
</protein>
<evidence type="ECO:0000313" key="2">
    <source>
        <dbReference type="EMBL" id="QLY39433.1"/>
    </source>
</evidence>
<sequence length="282" mass="31348">MRKTKLVTDSTCDLSKELINKYDIEVIPLLVNFKEKSYLDGVDIQVPQMYDMVTDTNELPKTAAPAPGAFVSVFKKYLEEDYDIIYMGIGSKFSATLNSAKVAKDLLESDHIYLIDSLNLSSGTGLLLLKAGEMIKRGLSPEQIKIAIEEMVPKVRSQFVINTLDYLYKGGRLNALSAFFGTMLRFKPIIKVRDGLMGVGKKGRGKIENAINIMLSDMLGEADQIDQDFMMITHSMADDKAVYIKDKIKDKISVKEIHETQAGCVISSHCGKGTIGVLYILK</sequence>
<name>A0A7L6MZL6_9MOLU</name>
<dbReference type="Gene3D" id="3.40.50.10170">
    <property type="match status" value="1"/>
</dbReference>
<dbReference type="Gene3D" id="3.30.1180.10">
    <property type="match status" value="1"/>
</dbReference>
<dbReference type="InterPro" id="IPR043168">
    <property type="entry name" value="DegV_C"/>
</dbReference>
<dbReference type="InterPro" id="IPR050270">
    <property type="entry name" value="DegV_domain_contain"/>
</dbReference>
<dbReference type="KEGG" id="tbk:HF295_00580"/>
<keyword evidence="3" id="KW-1185">Reference proteome</keyword>
<dbReference type="InterPro" id="IPR003797">
    <property type="entry name" value="DegV"/>
</dbReference>
<dbReference type="SUPFAM" id="SSF82549">
    <property type="entry name" value="DAK1/DegV-like"/>
    <property type="match status" value="1"/>
</dbReference>
<proteinExistence type="predicted"/>
<accession>A0A7L6MZL6</accession>
<keyword evidence="1" id="KW-0446">Lipid-binding</keyword>
<evidence type="ECO:0000313" key="3">
    <source>
        <dbReference type="Proteomes" id="UP000512167"/>
    </source>
</evidence>
<dbReference type="RefSeq" id="WP_312031900.1">
    <property type="nucleotide sequence ID" value="NZ_CP051151.1"/>
</dbReference>
<dbReference type="Proteomes" id="UP000512167">
    <property type="component" value="Chromosome"/>
</dbReference>
<reference evidence="2 3" key="1">
    <citation type="submission" date="2020-04" db="EMBL/GenBank/DDBJ databases">
        <authorList>
            <person name="Zheng R.K."/>
            <person name="Sun C.M."/>
        </authorList>
    </citation>
    <scope>NUCLEOTIDE SEQUENCE [LARGE SCALE GENOMIC DNA]</scope>
    <source>
        <strain evidence="3">zrk29</strain>
    </source>
</reference>
<dbReference type="Pfam" id="PF02645">
    <property type="entry name" value="DegV"/>
    <property type="match status" value="1"/>
</dbReference>
<dbReference type="GO" id="GO:0008289">
    <property type="term" value="F:lipid binding"/>
    <property type="evidence" value="ECO:0007669"/>
    <property type="project" value="UniProtKB-KW"/>
</dbReference>
<dbReference type="EMBL" id="CP051151">
    <property type="protein sequence ID" value="QLY39433.1"/>
    <property type="molecule type" value="Genomic_DNA"/>
</dbReference>
<organism evidence="2 3">
    <name type="scientific">Hujiaoplasma nucleasis</name>
    <dbReference type="NCBI Taxonomy" id="2725268"/>
    <lineage>
        <taxon>Bacteria</taxon>
        <taxon>Bacillati</taxon>
        <taxon>Mycoplasmatota</taxon>
        <taxon>Mollicutes</taxon>
        <taxon>Candidatus Izemoplasmatales</taxon>
        <taxon>Hujiaoplasmataceae</taxon>
        <taxon>Hujiaoplasma</taxon>
    </lineage>
</organism>